<proteinExistence type="predicted"/>
<organism evidence="1 2">
    <name type="scientific">Litoreibacter ponti</name>
    <dbReference type="NCBI Taxonomy" id="1510457"/>
    <lineage>
        <taxon>Bacteria</taxon>
        <taxon>Pseudomonadati</taxon>
        <taxon>Pseudomonadota</taxon>
        <taxon>Alphaproteobacteria</taxon>
        <taxon>Rhodobacterales</taxon>
        <taxon>Roseobacteraceae</taxon>
        <taxon>Litoreibacter</taxon>
    </lineage>
</organism>
<evidence type="ECO:0000313" key="2">
    <source>
        <dbReference type="Proteomes" id="UP000243978"/>
    </source>
</evidence>
<evidence type="ECO:0000313" key="1">
    <source>
        <dbReference type="EMBL" id="PTX57333.1"/>
    </source>
</evidence>
<accession>A0A2T6BMM5</accession>
<dbReference type="OrthoDB" id="8478875at2"/>
<keyword evidence="2" id="KW-1185">Reference proteome</keyword>
<sequence>MPVVLAILALVGGAIWWWIRNNPRDAISAAQDAVTVARNAPRKIAFRRQTKEHPVQGVDDPRLAVATIAQAFMGLDDLPTKEARQRLHTALRQHYQLSAEDGEEMDTLARFLIQQCQGETEAISRVGRRLHNIDGQNSWDDLTEMLKAASGDTLSERQREAIHDLRVALKIRP</sequence>
<dbReference type="RefSeq" id="WP_107845440.1">
    <property type="nucleotide sequence ID" value="NZ_QBKS01000001.1"/>
</dbReference>
<name>A0A2T6BMM5_9RHOB</name>
<dbReference type="Proteomes" id="UP000243978">
    <property type="component" value="Unassembled WGS sequence"/>
</dbReference>
<comment type="caution">
    <text evidence="1">The sequence shown here is derived from an EMBL/GenBank/DDBJ whole genome shotgun (WGS) entry which is preliminary data.</text>
</comment>
<protein>
    <recommendedName>
        <fullName evidence="3">Tellurite resistance protein TerB</fullName>
    </recommendedName>
</protein>
<dbReference type="EMBL" id="QBKS01000001">
    <property type="protein sequence ID" value="PTX57333.1"/>
    <property type="molecule type" value="Genomic_DNA"/>
</dbReference>
<gene>
    <name evidence="1" type="ORF">C8N43_2000</name>
</gene>
<evidence type="ECO:0008006" key="3">
    <source>
        <dbReference type="Google" id="ProtNLM"/>
    </source>
</evidence>
<reference evidence="1 2" key="1">
    <citation type="submission" date="2018-04" db="EMBL/GenBank/DDBJ databases">
        <title>Genomic Encyclopedia of Archaeal and Bacterial Type Strains, Phase II (KMG-II): from individual species to whole genera.</title>
        <authorList>
            <person name="Goeker M."/>
        </authorList>
    </citation>
    <scope>NUCLEOTIDE SEQUENCE [LARGE SCALE GENOMIC DNA]</scope>
    <source>
        <strain evidence="1 2">DSM 100977</strain>
    </source>
</reference>
<dbReference type="AlphaFoldDB" id="A0A2T6BMM5"/>